<evidence type="ECO:0000256" key="7">
    <source>
        <dbReference type="ARBA" id="ARBA00022729"/>
    </source>
</evidence>
<dbReference type="SUPFAM" id="SSF50692">
    <property type="entry name" value="ADC-like"/>
    <property type="match status" value="1"/>
</dbReference>
<dbReference type="Gene3D" id="1.10.10.1100">
    <property type="entry name" value="BFD-like [2Fe-2S]-binding domain"/>
    <property type="match status" value="1"/>
</dbReference>
<evidence type="ECO:0000256" key="10">
    <source>
        <dbReference type="ARBA" id="ARBA00023002"/>
    </source>
</evidence>
<keyword evidence="5" id="KW-0500">Molybdenum</keyword>
<evidence type="ECO:0000256" key="12">
    <source>
        <dbReference type="ARBA" id="ARBA00023014"/>
    </source>
</evidence>
<keyword evidence="8" id="KW-0574">Periplasm</keyword>
<dbReference type="InterPro" id="IPR050123">
    <property type="entry name" value="Prok_molybdopt-oxidoreductase"/>
</dbReference>
<dbReference type="InterPro" id="IPR006963">
    <property type="entry name" value="Mopterin_OxRdtase_4Fe-4S_dom"/>
</dbReference>
<dbReference type="SMART" id="SM00926">
    <property type="entry name" value="Molybdop_Fe4S4"/>
    <property type="match status" value="1"/>
</dbReference>
<evidence type="ECO:0000259" key="17">
    <source>
        <dbReference type="PROSITE" id="PS51669"/>
    </source>
</evidence>
<comment type="caution">
    <text evidence="18">The sequence shown here is derived from an EMBL/GenBank/DDBJ whole genome shotgun (WGS) entry which is preliminary data.</text>
</comment>
<protein>
    <recommendedName>
        <fullName evidence="16">nitrate reductase (cytochrome)</fullName>
        <ecNumber evidence="16">1.9.6.1</ecNumber>
    </recommendedName>
</protein>
<comment type="catalytic activity">
    <reaction evidence="14">
        <text>2 Fe(II)-[cytochrome] + nitrate + 2 H(+) = 2 Fe(III)-[cytochrome] + nitrite + H2O</text>
        <dbReference type="Rhea" id="RHEA:12909"/>
        <dbReference type="Rhea" id="RHEA-COMP:11777"/>
        <dbReference type="Rhea" id="RHEA-COMP:11778"/>
        <dbReference type="ChEBI" id="CHEBI:15377"/>
        <dbReference type="ChEBI" id="CHEBI:15378"/>
        <dbReference type="ChEBI" id="CHEBI:16301"/>
        <dbReference type="ChEBI" id="CHEBI:17632"/>
        <dbReference type="ChEBI" id="CHEBI:29033"/>
        <dbReference type="ChEBI" id="CHEBI:29034"/>
        <dbReference type="EC" id="1.9.6.1"/>
    </reaction>
</comment>
<comment type="cofactor">
    <cofactor evidence="1">
        <name>Mo-bis(molybdopterin guanine dinucleotide)</name>
        <dbReference type="ChEBI" id="CHEBI:60539"/>
    </cofactor>
</comment>
<keyword evidence="6" id="KW-0479">Metal-binding</keyword>
<organism evidence="18 19">
    <name type="scientific">Candidatus Methylumidiphilus alinenensis</name>
    <dbReference type="NCBI Taxonomy" id="2202197"/>
    <lineage>
        <taxon>Bacteria</taxon>
        <taxon>Pseudomonadati</taxon>
        <taxon>Pseudomonadota</taxon>
        <taxon>Gammaproteobacteria</taxon>
        <taxon>Methylococcales</taxon>
        <taxon>Candidatus Methylumidiphilus</taxon>
    </lineage>
</organism>
<dbReference type="PANTHER" id="PTHR43105">
    <property type="entry name" value="RESPIRATORY NITRATE REDUCTASE"/>
    <property type="match status" value="1"/>
</dbReference>
<dbReference type="GO" id="GO:0046872">
    <property type="term" value="F:metal ion binding"/>
    <property type="evidence" value="ECO:0007669"/>
    <property type="project" value="UniProtKB-KW"/>
</dbReference>
<dbReference type="GO" id="GO:0043546">
    <property type="term" value="F:molybdopterin cofactor binding"/>
    <property type="evidence" value="ECO:0007669"/>
    <property type="project" value="InterPro"/>
</dbReference>
<dbReference type="GO" id="GO:1990204">
    <property type="term" value="C:oxidoreductase complex"/>
    <property type="evidence" value="ECO:0007669"/>
    <property type="project" value="UniProtKB-ARBA"/>
</dbReference>
<evidence type="ECO:0000256" key="14">
    <source>
        <dbReference type="ARBA" id="ARBA00052176"/>
    </source>
</evidence>
<dbReference type="AlphaFoldDB" id="A0A2W4QUK1"/>
<proteinExistence type="inferred from homology"/>
<dbReference type="Pfam" id="PF04324">
    <property type="entry name" value="Fer2_BFD"/>
    <property type="match status" value="1"/>
</dbReference>
<accession>A0A2W4QUK1</accession>
<evidence type="ECO:0000256" key="4">
    <source>
        <dbReference type="ARBA" id="ARBA00022485"/>
    </source>
</evidence>
<dbReference type="Gene3D" id="2.40.40.20">
    <property type="match status" value="1"/>
</dbReference>
<evidence type="ECO:0000256" key="11">
    <source>
        <dbReference type="ARBA" id="ARBA00023004"/>
    </source>
</evidence>
<dbReference type="CDD" id="cd02791">
    <property type="entry name" value="MopB_CT_Nitrate-R-NapA-like"/>
    <property type="match status" value="1"/>
</dbReference>
<dbReference type="PROSITE" id="PS00551">
    <property type="entry name" value="MOLYBDOPTERIN_PROK_1"/>
    <property type="match status" value="1"/>
</dbReference>
<dbReference type="Gene3D" id="3.40.50.740">
    <property type="match status" value="1"/>
</dbReference>
<keyword evidence="11" id="KW-0408">Iron</keyword>
<evidence type="ECO:0000256" key="3">
    <source>
        <dbReference type="ARBA" id="ARBA00008747"/>
    </source>
</evidence>
<dbReference type="Proteomes" id="UP000249396">
    <property type="component" value="Unassembled WGS sequence"/>
</dbReference>
<evidence type="ECO:0000256" key="5">
    <source>
        <dbReference type="ARBA" id="ARBA00022505"/>
    </source>
</evidence>
<dbReference type="InterPro" id="IPR006656">
    <property type="entry name" value="Mopterin_OxRdtase"/>
</dbReference>
<evidence type="ECO:0000256" key="13">
    <source>
        <dbReference type="ARBA" id="ARBA00023063"/>
    </source>
</evidence>
<evidence type="ECO:0000313" key="18">
    <source>
        <dbReference type="EMBL" id="PZN75725.1"/>
    </source>
</evidence>
<evidence type="ECO:0000256" key="9">
    <source>
        <dbReference type="ARBA" id="ARBA00022982"/>
    </source>
</evidence>
<dbReference type="CDD" id="cd02754">
    <property type="entry name" value="MopB_Nitrate-R-NapA-like"/>
    <property type="match status" value="1"/>
</dbReference>
<keyword evidence="7" id="KW-0732">Signal</keyword>
<dbReference type="PROSITE" id="PS51669">
    <property type="entry name" value="4FE4S_MOW_BIS_MGD"/>
    <property type="match status" value="1"/>
</dbReference>
<evidence type="ECO:0000313" key="19">
    <source>
        <dbReference type="Proteomes" id="UP000249396"/>
    </source>
</evidence>
<evidence type="ECO:0000256" key="6">
    <source>
        <dbReference type="ARBA" id="ARBA00022723"/>
    </source>
</evidence>
<keyword evidence="12" id="KW-0411">Iron-sulfur</keyword>
<dbReference type="GO" id="GO:0042128">
    <property type="term" value="P:nitrate assimilation"/>
    <property type="evidence" value="ECO:0007669"/>
    <property type="project" value="UniProtKB-KW"/>
</dbReference>
<keyword evidence="4" id="KW-0004">4Fe-4S</keyword>
<dbReference type="Pfam" id="PF04879">
    <property type="entry name" value="Molybdop_Fe4S4"/>
    <property type="match status" value="1"/>
</dbReference>
<evidence type="ECO:0000256" key="1">
    <source>
        <dbReference type="ARBA" id="ARBA00001942"/>
    </source>
</evidence>
<dbReference type="Pfam" id="PF00384">
    <property type="entry name" value="Molybdopterin"/>
    <property type="match status" value="1"/>
</dbReference>
<keyword evidence="9" id="KW-0249">Electron transport</keyword>
<evidence type="ECO:0000256" key="2">
    <source>
        <dbReference type="ARBA" id="ARBA00001966"/>
    </source>
</evidence>
<keyword evidence="9" id="KW-0813">Transport</keyword>
<evidence type="ECO:0000256" key="8">
    <source>
        <dbReference type="ARBA" id="ARBA00022764"/>
    </source>
</evidence>
<dbReference type="InterPro" id="IPR041957">
    <property type="entry name" value="CT_Nitrate-R-NapA-like"/>
</dbReference>
<gene>
    <name evidence="18" type="ORF">DM484_18070</name>
</gene>
<dbReference type="InterPro" id="IPR009010">
    <property type="entry name" value="Asp_de-COase-like_dom_sf"/>
</dbReference>
<comment type="cofactor">
    <cofactor evidence="2">
        <name>[4Fe-4S] cluster</name>
        <dbReference type="ChEBI" id="CHEBI:49883"/>
    </cofactor>
</comment>
<feature type="domain" description="4Fe-4S Mo/W bis-MGD-type" evidence="17">
    <location>
        <begin position="3"/>
        <end position="59"/>
    </location>
</feature>
<keyword evidence="10" id="KW-0560">Oxidoreductase</keyword>
<dbReference type="GO" id="GO:0050140">
    <property type="term" value="F:nitrate reductase (cytochrome) activity"/>
    <property type="evidence" value="ECO:0007669"/>
    <property type="project" value="UniProtKB-EC"/>
</dbReference>
<dbReference type="GO" id="GO:0051539">
    <property type="term" value="F:4 iron, 4 sulfur cluster binding"/>
    <property type="evidence" value="ECO:0007669"/>
    <property type="project" value="UniProtKB-KW"/>
</dbReference>
<name>A0A2W4QUK1_9GAMM</name>
<dbReference type="InterPro" id="IPR007419">
    <property type="entry name" value="BFD-like_2Fe2S-bd_dom"/>
</dbReference>
<dbReference type="InterPro" id="IPR041854">
    <property type="entry name" value="BFD-like_2Fe2S-bd_dom_sf"/>
</dbReference>
<dbReference type="EMBL" id="QJPH01000378">
    <property type="protein sequence ID" value="PZN75725.1"/>
    <property type="molecule type" value="Genomic_DNA"/>
</dbReference>
<comment type="function">
    <text evidence="15">Catalytic subunit of the periplasmic nitrate reductase complex NapAB. Receives electrons from NapB and catalyzes the reduction of nitrate to nitrite.</text>
</comment>
<dbReference type="InterPro" id="IPR006657">
    <property type="entry name" value="MoPterin_dinucl-bd_dom"/>
</dbReference>
<evidence type="ECO:0000256" key="15">
    <source>
        <dbReference type="ARBA" id="ARBA00055000"/>
    </source>
</evidence>
<dbReference type="Gene3D" id="3.40.228.10">
    <property type="entry name" value="Dimethylsulfoxide Reductase, domain 2"/>
    <property type="match status" value="1"/>
</dbReference>
<dbReference type="GO" id="GO:0016020">
    <property type="term" value="C:membrane"/>
    <property type="evidence" value="ECO:0007669"/>
    <property type="project" value="TreeGrafter"/>
</dbReference>
<dbReference type="Pfam" id="PF01568">
    <property type="entry name" value="Molydop_binding"/>
    <property type="match status" value="1"/>
</dbReference>
<evidence type="ECO:0000256" key="16">
    <source>
        <dbReference type="ARBA" id="ARBA00067026"/>
    </source>
</evidence>
<sequence>MSNLTTKTTCPYCGVGCGILATRAENGTVQIQGDPDHQANYGRLCSKGSALGDTVGLEGRLLHPEIGGRTVGWDEALDTVASRFQRTIDEHGKDSVAFYVSGQLLTEDYYVANKLMKGFIGSGNIDTNSRLCMSSSVAGHKRAFGEDIVPGCYEDLELADLLVLVGSNTAWCHPVLYRRIAQAKEDRPSMKIVVIDPRRTAACELADLHLALKPGTDVALFNGLLHHLRRHDGLDFAFLEKHVFGFAAALANAAEIGPSIPAVASACGLEEKDVAQFFQWFHGTKKSVTAWSQGVNQSSSGTDKVNAIINVHLATGRIGKPGMGPFSLTGQPNAMGGREVGGLANQLAAHMDFDNSEHHKIVSEFWDAPNLASRPGLKAVDLFQAIGEGRIKALWIMATNPVVSLPDVNAVRLALSTCDFVVVSDCEDATDLTPYAHVRLPALAWGEKDGTVTNSERLISRQRPFLSVPVEAKPDWWMVCEVGKRMGFQNAFAYADVAAIFREHAGLSAYRNEGQRLFDIGALAEMDTVTYDEFNPAQWPLVRGSSAGTSRLFGAGGFRHPDGKARMVALSLKSPKESVDEDYPFVLNTGRIRDQWHTMTRTVRSHRLNRHIPEPYAEIHPDDAKRLDLQQDTLVRLETRWGEALARVKTSAGQQLGSVFMPMHWNNQNSQQALVNALVNPAVDPVSGEPESKHTPVRLTPYCPVWHGFLISRHPLEIEGVDWRVAVRGEGHWLYELAGEAAPDNWQAWAKQSMKVFDQGSEFEWLEYADPSQGRYRCAQLAEGRLAACLFINRSHELPARDWLAKLFAETTLDSKARVSLLAGRPVSAGDDQGRMVCACFGVGYNAIARAIRQQGCATTDQIGIKLKAGTNCGSCLYEIKAMLNEAKPEGIQP</sequence>
<dbReference type="FunFam" id="2.40.40.20:FF:000005">
    <property type="entry name" value="Periplasmic nitrate reductase"/>
    <property type="match status" value="1"/>
</dbReference>
<reference evidence="18 19" key="1">
    <citation type="journal article" date="2018" name="Aquat. Microb. Ecol.">
        <title>Gammaproteobacterial methanotrophs dominate.</title>
        <authorList>
            <person name="Rissanen A.J."/>
            <person name="Saarenheimo J."/>
            <person name="Tiirola M."/>
            <person name="Peura S."/>
            <person name="Aalto S.L."/>
            <person name="Karvinen A."/>
            <person name="Nykanen H."/>
        </authorList>
    </citation>
    <scope>NUCLEOTIDE SEQUENCE [LARGE SCALE GENOMIC DNA]</scope>
    <source>
        <strain evidence="18">AMbin10</strain>
    </source>
</reference>
<keyword evidence="13" id="KW-0534">Nitrate assimilation</keyword>
<dbReference type="GO" id="GO:0045333">
    <property type="term" value="P:cellular respiration"/>
    <property type="evidence" value="ECO:0007669"/>
    <property type="project" value="UniProtKB-ARBA"/>
</dbReference>
<dbReference type="SUPFAM" id="SSF53706">
    <property type="entry name" value="Formate dehydrogenase/DMSO reductase, domains 1-3"/>
    <property type="match status" value="1"/>
</dbReference>
<dbReference type="EC" id="1.9.6.1" evidence="16"/>
<dbReference type="InterPro" id="IPR027467">
    <property type="entry name" value="MopterinOxRdtase_cofactor_BS"/>
</dbReference>
<comment type="similarity">
    <text evidence="3">Belongs to the prokaryotic molybdopterin-containing oxidoreductase family. NasA/NapA/NarB subfamily.</text>
</comment>
<dbReference type="Gene3D" id="2.20.25.90">
    <property type="entry name" value="ADC-like domains"/>
    <property type="match status" value="1"/>
</dbReference>
<dbReference type="PANTHER" id="PTHR43105:SF9">
    <property type="entry name" value="NADPH-FE(3+) OXIDOREDUCTASE SUBUNIT ALPHA"/>
    <property type="match status" value="1"/>
</dbReference>